<dbReference type="AlphaFoldDB" id="A0A699W4P8"/>
<dbReference type="Pfam" id="PF00690">
    <property type="entry name" value="Cation_ATPase_N"/>
    <property type="match status" value="1"/>
</dbReference>
<dbReference type="Gene3D" id="2.70.150.10">
    <property type="entry name" value="Calcium-transporting ATPase, cytoplasmic transduction domain A"/>
    <property type="match status" value="1"/>
</dbReference>
<protein>
    <submittedName>
        <fullName evidence="3">Calcium-transporting ATPase 12, plasma membrane-type-like</fullName>
    </submittedName>
</protein>
<dbReference type="GO" id="GO:0005388">
    <property type="term" value="F:P-type calcium transporter activity"/>
    <property type="evidence" value="ECO:0007669"/>
    <property type="project" value="TreeGrafter"/>
</dbReference>
<keyword evidence="1" id="KW-0460">Magnesium</keyword>
<dbReference type="PANTHER" id="PTHR24093">
    <property type="entry name" value="CATION TRANSPORTING ATPASE"/>
    <property type="match status" value="1"/>
</dbReference>
<feature type="non-terminal residue" evidence="3">
    <location>
        <position position="136"/>
    </location>
</feature>
<reference evidence="3" key="1">
    <citation type="journal article" date="2019" name="Sci. Rep.">
        <title>Draft genome of Tanacetum cinerariifolium, the natural source of mosquito coil.</title>
        <authorList>
            <person name="Yamashiro T."/>
            <person name="Shiraishi A."/>
            <person name="Satake H."/>
            <person name="Nakayama K."/>
        </authorList>
    </citation>
    <scope>NUCLEOTIDE SEQUENCE</scope>
</reference>
<proteinExistence type="predicted"/>
<dbReference type="InterPro" id="IPR004014">
    <property type="entry name" value="ATPase_P-typ_cation-transptr_N"/>
</dbReference>
<dbReference type="InterPro" id="IPR023298">
    <property type="entry name" value="ATPase_P-typ_TM_dom_sf"/>
</dbReference>
<dbReference type="GO" id="GO:0005886">
    <property type="term" value="C:plasma membrane"/>
    <property type="evidence" value="ECO:0007669"/>
    <property type="project" value="TreeGrafter"/>
</dbReference>
<dbReference type="PANTHER" id="PTHR24093:SF434">
    <property type="entry name" value="CALCIUM-TRANSPORTING ATPASE 13, PLASMA MEMBRANE-TYPE-RELATED"/>
    <property type="match status" value="1"/>
</dbReference>
<gene>
    <name evidence="3" type="ORF">Tci_914871</name>
</gene>
<evidence type="ECO:0000256" key="1">
    <source>
        <dbReference type="ARBA" id="ARBA00022842"/>
    </source>
</evidence>
<feature type="domain" description="Cation-transporting P-type ATPase N-terminal" evidence="2">
    <location>
        <begin position="34"/>
        <end position="109"/>
    </location>
</feature>
<accession>A0A699W4P8</accession>
<evidence type="ECO:0000259" key="2">
    <source>
        <dbReference type="SMART" id="SM00831"/>
    </source>
</evidence>
<dbReference type="EMBL" id="BKCJ011585422">
    <property type="protein sequence ID" value="GFD42902.1"/>
    <property type="molecule type" value="Genomic_DNA"/>
</dbReference>
<sequence length="136" mass="15019">IFPEAKNPDDYSKRFSNIDPFDLTDMVKNKDIETLHRHDGVTGFAKSLHTNLEHGIISNDIESRKIAFGSNTYKKPPPKGFLYFVVEAFKDPTILILLACATLSLGFGIKEEGAKEGWYEGGSIFVAVLLVIAVSA</sequence>
<dbReference type="SMART" id="SM00831">
    <property type="entry name" value="Cation_ATPase_N"/>
    <property type="match status" value="1"/>
</dbReference>
<feature type="non-terminal residue" evidence="3">
    <location>
        <position position="1"/>
    </location>
</feature>
<evidence type="ECO:0000313" key="3">
    <source>
        <dbReference type="EMBL" id="GFD42902.1"/>
    </source>
</evidence>
<organism evidence="3">
    <name type="scientific">Tanacetum cinerariifolium</name>
    <name type="common">Dalmatian daisy</name>
    <name type="synonym">Chrysanthemum cinerariifolium</name>
    <dbReference type="NCBI Taxonomy" id="118510"/>
    <lineage>
        <taxon>Eukaryota</taxon>
        <taxon>Viridiplantae</taxon>
        <taxon>Streptophyta</taxon>
        <taxon>Embryophyta</taxon>
        <taxon>Tracheophyta</taxon>
        <taxon>Spermatophyta</taxon>
        <taxon>Magnoliopsida</taxon>
        <taxon>eudicotyledons</taxon>
        <taxon>Gunneridae</taxon>
        <taxon>Pentapetalae</taxon>
        <taxon>asterids</taxon>
        <taxon>campanulids</taxon>
        <taxon>Asterales</taxon>
        <taxon>Asteraceae</taxon>
        <taxon>Asteroideae</taxon>
        <taxon>Anthemideae</taxon>
        <taxon>Anthemidinae</taxon>
        <taxon>Tanacetum</taxon>
    </lineage>
</organism>
<dbReference type="SUPFAM" id="SSF81665">
    <property type="entry name" value="Calcium ATPase, transmembrane domain M"/>
    <property type="match status" value="1"/>
</dbReference>
<comment type="caution">
    <text evidence="3">The sequence shown here is derived from an EMBL/GenBank/DDBJ whole genome shotgun (WGS) entry which is preliminary data.</text>
</comment>
<dbReference type="Gene3D" id="1.20.1110.10">
    <property type="entry name" value="Calcium-transporting ATPase, transmembrane domain"/>
    <property type="match status" value="1"/>
</dbReference>
<name>A0A699W4P8_TANCI</name>